<evidence type="ECO:0000313" key="1">
    <source>
        <dbReference type="EMBL" id="GBP89146.1"/>
    </source>
</evidence>
<dbReference type="AlphaFoldDB" id="A0A4C1ZKW3"/>
<keyword evidence="2" id="KW-1185">Reference proteome</keyword>
<reference evidence="1 2" key="1">
    <citation type="journal article" date="2019" name="Commun. Biol.">
        <title>The bagworm genome reveals a unique fibroin gene that provides high tensile strength.</title>
        <authorList>
            <person name="Kono N."/>
            <person name="Nakamura H."/>
            <person name="Ohtoshi R."/>
            <person name="Tomita M."/>
            <person name="Numata K."/>
            <person name="Arakawa K."/>
        </authorList>
    </citation>
    <scope>NUCLEOTIDE SEQUENCE [LARGE SCALE GENOMIC DNA]</scope>
</reference>
<sequence>MIVKSKLKVGWVAGSRAETEAEIENGTGVKIGNIKTRGQEQRMRSRQRAYKNMGGSRDEAAQFIDSVEVRE</sequence>
<accession>A0A4C1ZKW3</accession>
<comment type="caution">
    <text evidence="1">The sequence shown here is derived from an EMBL/GenBank/DDBJ whole genome shotgun (WGS) entry which is preliminary data.</text>
</comment>
<protein>
    <submittedName>
        <fullName evidence="1">Uncharacterized protein</fullName>
    </submittedName>
</protein>
<proteinExistence type="predicted"/>
<organism evidence="1 2">
    <name type="scientific">Eumeta variegata</name>
    <name type="common">Bagworm moth</name>
    <name type="synonym">Eumeta japonica</name>
    <dbReference type="NCBI Taxonomy" id="151549"/>
    <lineage>
        <taxon>Eukaryota</taxon>
        <taxon>Metazoa</taxon>
        <taxon>Ecdysozoa</taxon>
        <taxon>Arthropoda</taxon>
        <taxon>Hexapoda</taxon>
        <taxon>Insecta</taxon>
        <taxon>Pterygota</taxon>
        <taxon>Neoptera</taxon>
        <taxon>Endopterygota</taxon>
        <taxon>Lepidoptera</taxon>
        <taxon>Glossata</taxon>
        <taxon>Ditrysia</taxon>
        <taxon>Tineoidea</taxon>
        <taxon>Psychidae</taxon>
        <taxon>Oiketicinae</taxon>
        <taxon>Eumeta</taxon>
    </lineage>
</organism>
<dbReference type="Proteomes" id="UP000299102">
    <property type="component" value="Unassembled WGS sequence"/>
</dbReference>
<dbReference type="EMBL" id="BGZK01001978">
    <property type="protein sequence ID" value="GBP89146.1"/>
    <property type="molecule type" value="Genomic_DNA"/>
</dbReference>
<name>A0A4C1ZKW3_EUMVA</name>
<evidence type="ECO:0000313" key="2">
    <source>
        <dbReference type="Proteomes" id="UP000299102"/>
    </source>
</evidence>
<gene>
    <name evidence="1" type="ORF">EVAR_89463_1</name>
</gene>